<dbReference type="Proteomes" id="UP001597191">
    <property type="component" value="Unassembled WGS sequence"/>
</dbReference>
<reference evidence="6" key="1">
    <citation type="journal article" date="2019" name="Int. J. Syst. Evol. Microbiol.">
        <title>The Global Catalogue of Microorganisms (GCM) 10K type strain sequencing project: providing services to taxonomists for standard genome sequencing and annotation.</title>
        <authorList>
            <consortium name="The Broad Institute Genomics Platform"/>
            <consortium name="The Broad Institute Genome Sequencing Center for Infectious Disease"/>
            <person name="Wu L."/>
            <person name="Ma J."/>
        </authorList>
    </citation>
    <scope>NUCLEOTIDE SEQUENCE [LARGE SCALE GENOMIC DNA]</scope>
    <source>
        <strain evidence="6">CCM 8937</strain>
    </source>
</reference>
<dbReference type="RefSeq" id="WP_125648255.1">
    <property type="nucleotide sequence ID" value="NZ_JBHTOH010000094.1"/>
</dbReference>
<dbReference type="Pfam" id="PF03965">
    <property type="entry name" value="Penicillinase_R"/>
    <property type="match status" value="1"/>
</dbReference>
<dbReference type="EMBL" id="JBHTOH010000094">
    <property type="protein sequence ID" value="MFD1412127.1"/>
    <property type="molecule type" value="Genomic_DNA"/>
</dbReference>
<comment type="caution">
    <text evidence="5">The sequence shown here is derived from an EMBL/GenBank/DDBJ whole genome shotgun (WGS) entry which is preliminary data.</text>
</comment>
<dbReference type="InterPro" id="IPR005650">
    <property type="entry name" value="BlaI_family"/>
</dbReference>
<dbReference type="Gene3D" id="1.10.10.10">
    <property type="entry name" value="Winged helix-like DNA-binding domain superfamily/Winged helix DNA-binding domain"/>
    <property type="match status" value="1"/>
</dbReference>
<evidence type="ECO:0000256" key="4">
    <source>
        <dbReference type="ARBA" id="ARBA00023163"/>
    </source>
</evidence>
<keyword evidence="4" id="KW-0804">Transcription</keyword>
<protein>
    <submittedName>
        <fullName evidence="5">CopY/TcrY family copper transport repressor</fullName>
    </submittedName>
</protein>
<accession>A0ABW4BT05</accession>
<gene>
    <name evidence="5" type="ORF">ACFQ4R_11105</name>
</gene>
<keyword evidence="2" id="KW-0805">Transcription regulation</keyword>
<dbReference type="PIRSF" id="PIRSF019455">
    <property type="entry name" value="CopR_AtkY"/>
    <property type="match status" value="1"/>
</dbReference>
<dbReference type="InterPro" id="IPR036390">
    <property type="entry name" value="WH_DNA-bd_sf"/>
</dbReference>
<comment type="similarity">
    <text evidence="1">Belongs to the BlaI transcriptional regulatory family.</text>
</comment>
<proteinExistence type="inferred from homology"/>
<name>A0ABW4BT05_9LACO</name>
<dbReference type="NCBIfam" id="TIGR02698">
    <property type="entry name" value="CopY_TcrY"/>
    <property type="match status" value="1"/>
</dbReference>
<evidence type="ECO:0000256" key="1">
    <source>
        <dbReference type="ARBA" id="ARBA00011046"/>
    </source>
</evidence>
<dbReference type="InterPro" id="IPR036388">
    <property type="entry name" value="WH-like_DNA-bd_sf"/>
</dbReference>
<evidence type="ECO:0000256" key="2">
    <source>
        <dbReference type="ARBA" id="ARBA00023015"/>
    </source>
</evidence>
<dbReference type="InterPro" id="IPR014071">
    <property type="entry name" value="Cu_transp_CopY/TcrY"/>
</dbReference>
<keyword evidence="3" id="KW-0238">DNA-binding</keyword>
<evidence type="ECO:0000313" key="6">
    <source>
        <dbReference type="Proteomes" id="UP001597191"/>
    </source>
</evidence>
<dbReference type="SUPFAM" id="SSF46785">
    <property type="entry name" value="Winged helix' DNA-binding domain"/>
    <property type="match status" value="1"/>
</dbReference>
<evidence type="ECO:0000256" key="3">
    <source>
        <dbReference type="ARBA" id="ARBA00023125"/>
    </source>
</evidence>
<sequence>MTQTKNNNHEITASEWEVMRIVWTLSGATSHQLIASLSEKMAWQESTIKTLIRRLEEKGFLKREGTSRPFKYLATLSEQEGINLQVDRLFGNLCAMHIGPTLIRLVKQHQLSQADLASLSTVIAEKASTAPVKVACDCLTDCQMEDDGGCQHDQAK</sequence>
<keyword evidence="6" id="KW-1185">Reference proteome</keyword>
<organism evidence="5 6">
    <name type="scientific">Lapidilactobacillus gannanensis</name>
    <dbReference type="NCBI Taxonomy" id="2486002"/>
    <lineage>
        <taxon>Bacteria</taxon>
        <taxon>Bacillati</taxon>
        <taxon>Bacillota</taxon>
        <taxon>Bacilli</taxon>
        <taxon>Lactobacillales</taxon>
        <taxon>Lactobacillaceae</taxon>
        <taxon>Lapidilactobacillus</taxon>
    </lineage>
</organism>
<evidence type="ECO:0000313" key="5">
    <source>
        <dbReference type="EMBL" id="MFD1412127.1"/>
    </source>
</evidence>